<name>A0A917P5I9_9ACTN</name>
<dbReference type="Gene3D" id="2.30.40.10">
    <property type="entry name" value="Urease, subunit C, domain 1"/>
    <property type="match status" value="1"/>
</dbReference>
<dbReference type="InterPro" id="IPR013108">
    <property type="entry name" value="Amidohydro_3"/>
</dbReference>
<evidence type="ECO:0000313" key="3">
    <source>
        <dbReference type="Proteomes" id="UP000625682"/>
    </source>
</evidence>
<comment type="caution">
    <text evidence="2">The sequence shown here is derived from an EMBL/GenBank/DDBJ whole genome shotgun (WGS) entry which is preliminary data.</text>
</comment>
<proteinExistence type="predicted"/>
<dbReference type="SUPFAM" id="SSF51556">
    <property type="entry name" value="Metallo-dependent hydrolases"/>
    <property type="match status" value="1"/>
</dbReference>
<dbReference type="SUPFAM" id="SSF51338">
    <property type="entry name" value="Composite domain of metallo-dependent hydrolases"/>
    <property type="match status" value="1"/>
</dbReference>
<feature type="domain" description="Amidohydrolase 3" evidence="1">
    <location>
        <begin position="49"/>
        <end position="537"/>
    </location>
</feature>
<keyword evidence="3" id="KW-1185">Reference proteome</keyword>
<dbReference type="PANTHER" id="PTHR22642:SF2">
    <property type="entry name" value="PROTEIN LONG AFTER FAR-RED 3"/>
    <property type="match status" value="1"/>
</dbReference>
<organism evidence="2 3">
    <name type="scientific">Streptomyces lacrimifluminis</name>
    <dbReference type="NCBI Taxonomy" id="1500077"/>
    <lineage>
        <taxon>Bacteria</taxon>
        <taxon>Bacillati</taxon>
        <taxon>Actinomycetota</taxon>
        <taxon>Actinomycetes</taxon>
        <taxon>Kitasatosporales</taxon>
        <taxon>Streptomycetaceae</taxon>
        <taxon>Streptomyces</taxon>
    </lineage>
</organism>
<dbReference type="GO" id="GO:0016810">
    <property type="term" value="F:hydrolase activity, acting on carbon-nitrogen (but not peptide) bonds"/>
    <property type="evidence" value="ECO:0007669"/>
    <property type="project" value="InterPro"/>
</dbReference>
<accession>A0A917P5I9</accession>
<dbReference type="InterPro" id="IPR033932">
    <property type="entry name" value="YtcJ-like"/>
</dbReference>
<dbReference type="CDD" id="cd01300">
    <property type="entry name" value="YtcJ_like"/>
    <property type="match status" value="1"/>
</dbReference>
<dbReference type="Proteomes" id="UP000625682">
    <property type="component" value="Unassembled WGS sequence"/>
</dbReference>
<dbReference type="PANTHER" id="PTHR22642">
    <property type="entry name" value="IMIDAZOLONEPROPIONASE"/>
    <property type="match status" value="1"/>
</dbReference>
<evidence type="ECO:0000313" key="2">
    <source>
        <dbReference type="EMBL" id="GGJ62742.1"/>
    </source>
</evidence>
<dbReference type="InterPro" id="IPR011059">
    <property type="entry name" value="Metal-dep_hydrolase_composite"/>
</dbReference>
<protein>
    <submittedName>
        <fullName evidence="2">Amidohydrolase</fullName>
    </submittedName>
</protein>
<gene>
    <name evidence="2" type="ORF">GCM10012282_69980</name>
</gene>
<sequence>MQADIVFTGGTIRTGAAESPVLDALAVTDGRISALGAEALAARGSSTVVVDLRGGALLPAFGDGHVHPVMGGLGLLGAPVRECTSVEGIVEAVRNWADEHPEAEWVTGDGFDAWLAPDGRFDARWLDAAVPDRPVLLRTMDHHTAWVNSEALRRAGFTAATPDPAGGEIVRREGSVEPLGTLREFGALLPVLGLVPQPSHQAHVDALCETAARFAAAGVTWVQDAWVEPQHAEVWITAATSGQGLPVRADLGFFLGPEQWREQLPELAARRERVEGAAPGLLTAHTVKFFADGVVESGTAALLEPYTDCPHSHGIANWTPGELAEAVTAIDALGFEPHIHALGDGGVRVALDAIEAAARVNGPRDRRPVVAHAQLIDPADLPRFAELGVIANLQPLWAQPDRLMTDLILPRIGPERGARQYQFAALLASGARIAFGSDWPVTDYEPLRGIATAVTRQTPEGIPEGGWLPQERIDIATALAAYSAGCAHQAFEEKEWGVLRPGMRADLVHLAADPVETAPRDLADLPVLGTWLAGRRTHGFYALFPVSPGGR</sequence>
<evidence type="ECO:0000259" key="1">
    <source>
        <dbReference type="Pfam" id="PF07969"/>
    </source>
</evidence>
<reference evidence="2" key="2">
    <citation type="submission" date="2020-09" db="EMBL/GenBank/DDBJ databases">
        <authorList>
            <person name="Sun Q."/>
            <person name="Zhou Y."/>
        </authorList>
    </citation>
    <scope>NUCLEOTIDE SEQUENCE</scope>
    <source>
        <strain evidence="2">CGMCC 4.7272</strain>
    </source>
</reference>
<dbReference type="InterPro" id="IPR032466">
    <property type="entry name" value="Metal_Hydrolase"/>
</dbReference>
<dbReference type="AlphaFoldDB" id="A0A917P5I9"/>
<dbReference type="Gene3D" id="3.10.310.70">
    <property type="match status" value="1"/>
</dbReference>
<reference evidence="2" key="1">
    <citation type="journal article" date="2014" name="Int. J. Syst. Evol. Microbiol.">
        <title>Complete genome sequence of Corynebacterium casei LMG S-19264T (=DSM 44701T), isolated from a smear-ripened cheese.</title>
        <authorList>
            <consortium name="US DOE Joint Genome Institute (JGI-PGF)"/>
            <person name="Walter F."/>
            <person name="Albersmeier A."/>
            <person name="Kalinowski J."/>
            <person name="Ruckert C."/>
        </authorList>
    </citation>
    <scope>NUCLEOTIDE SEQUENCE</scope>
    <source>
        <strain evidence="2">CGMCC 4.7272</strain>
    </source>
</reference>
<dbReference type="Gene3D" id="3.20.20.140">
    <property type="entry name" value="Metal-dependent hydrolases"/>
    <property type="match status" value="1"/>
</dbReference>
<dbReference type="EMBL" id="BMMU01000035">
    <property type="protein sequence ID" value="GGJ62742.1"/>
    <property type="molecule type" value="Genomic_DNA"/>
</dbReference>
<dbReference type="Pfam" id="PF07969">
    <property type="entry name" value="Amidohydro_3"/>
    <property type="match status" value="1"/>
</dbReference>